<gene>
    <name evidence="2" type="ORF">EDB81DRAFT_327303</name>
</gene>
<proteinExistence type="predicted"/>
<feature type="region of interest" description="Disordered" evidence="1">
    <location>
        <begin position="171"/>
        <end position="197"/>
    </location>
</feature>
<name>A0A9P9FGS9_9HYPO</name>
<dbReference type="AlphaFoldDB" id="A0A9P9FGS9"/>
<organism evidence="2 3">
    <name type="scientific">Dactylonectria macrodidyma</name>
    <dbReference type="NCBI Taxonomy" id="307937"/>
    <lineage>
        <taxon>Eukaryota</taxon>
        <taxon>Fungi</taxon>
        <taxon>Dikarya</taxon>
        <taxon>Ascomycota</taxon>
        <taxon>Pezizomycotina</taxon>
        <taxon>Sordariomycetes</taxon>
        <taxon>Hypocreomycetidae</taxon>
        <taxon>Hypocreales</taxon>
        <taxon>Nectriaceae</taxon>
        <taxon>Dactylonectria</taxon>
    </lineage>
</organism>
<feature type="region of interest" description="Disordered" evidence="1">
    <location>
        <begin position="34"/>
        <end position="57"/>
    </location>
</feature>
<accession>A0A9P9FGS9</accession>
<keyword evidence="3" id="KW-1185">Reference proteome</keyword>
<reference evidence="2" key="1">
    <citation type="journal article" date="2021" name="Nat. Commun.">
        <title>Genetic determinants of endophytism in the Arabidopsis root mycobiome.</title>
        <authorList>
            <person name="Mesny F."/>
            <person name="Miyauchi S."/>
            <person name="Thiergart T."/>
            <person name="Pickel B."/>
            <person name="Atanasova L."/>
            <person name="Karlsson M."/>
            <person name="Huettel B."/>
            <person name="Barry K.W."/>
            <person name="Haridas S."/>
            <person name="Chen C."/>
            <person name="Bauer D."/>
            <person name="Andreopoulos W."/>
            <person name="Pangilinan J."/>
            <person name="LaButti K."/>
            <person name="Riley R."/>
            <person name="Lipzen A."/>
            <person name="Clum A."/>
            <person name="Drula E."/>
            <person name="Henrissat B."/>
            <person name="Kohler A."/>
            <person name="Grigoriev I.V."/>
            <person name="Martin F.M."/>
            <person name="Hacquard S."/>
        </authorList>
    </citation>
    <scope>NUCLEOTIDE SEQUENCE</scope>
    <source>
        <strain evidence="2">MPI-CAGE-AT-0147</strain>
    </source>
</reference>
<evidence type="ECO:0000313" key="3">
    <source>
        <dbReference type="Proteomes" id="UP000738349"/>
    </source>
</evidence>
<dbReference type="Proteomes" id="UP000738349">
    <property type="component" value="Unassembled WGS sequence"/>
</dbReference>
<feature type="region of interest" description="Disordered" evidence="1">
    <location>
        <begin position="107"/>
        <end position="146"/>
    </location>
</feature>
<comment type="caution">
    <text evidence="2">The sequence shown here is derived from an EMBL/GenBank/DDBJ whole genome shotgun (WGS) entry which is preliminary data.</text>
</comment>
<sequence length="262" mass="28018">MESKLDRLSAWPGLVCGGGGGDGRRRWRPKSIALDGDGVNGLGTGNGRRPAEEKNWTTGQRPSHVLMNRGKLGTVATGSFFFFLGGSQCHSPGARVWGNWTSQVGEAEGDFDPERGAWGNRRGGEGDARAGKVSERQADTESTRHASGYAKQSFYPSLQVQVQSGGFPKRLGGGGGGGEGSCAPGCPDPARSGRWGGIREPKERRERMPGAIRSMMMCNYRRSPDCCLGYSALVQLVAVELFVSWCLARADSQYLLDSSLNG</sequence>
<evidence type="ECO:0000256" key="1">
    <source>
        <dbReference type="SAM" id="MobiDB-lite"/>
    </source>
</evidence>
<feature type="compositionally biased region" description="Gly residues" evidence="1">
    <location>
        <begin position="171"/>
        <end position="180"/>
    </location>
</feature>
<dbReference type="EMBL" id="JAGMUV010000004">
    <property type="protein sequence ID" value="KAH7160805.1"/>
    <property type="molecule type" value="Genomic_DNA"/>
</dbReference>
<feature type="compositionally biased region" description="Basic and acidic residues" evidence="1">
    <location>
        <begin position="122"/>
        <end position="144"/>
    </location>
</feature>
<protein>
    <submittedName>
        <fullName evidence="2">Uncharacterized protein</fullName>
    </submittedName>
</protein>
<evidence type="ECO:0000313" key="2">
    <source>
        <dbReference type="EMBL" id="KAH7160805.1"/>
    </source>
</evidence>